<dbReference type="InterPro" id="IPR011989">
    <property type="entry name" value="ARM-like"/>
</dbReference>
<reference evidence="1" key="1">
    <citation type="journal article" date="2020" name="bioRxiv">
        <title>Comparative genomics of Chlamydomonas.</title>
        <authorList>
            <person name="Craig R.J."/>
            <person name="Hasan A.R."/>
            <person name="Ness R.W."/>
            <person name="Keightley P.D."/>
        </authorList>
    </citation>
    <scope>NUCLEOTIDE SEQUENCE</scope>
    <source>
        <strain evidence="1">CCAP 11/70</strain>
    </source>
</reference>
<dbReference type="SUPFAM" id="SSF48371">
    <property type="entry name" value="ARM repeat"/>
    <property type="match status" value="1"/>
</dbReference>
<name>A0A835YNN5_9CHLO</name>
<dbReference type="AlphaFoldDB" id="A0A835YNN5"/>
<keyword evidence="2" id="KW-1185">Reference proteome</keyword>
<dbReference type="OrthoDB" id="532542at2759"/>
<evidence type="ECO:0000313" key="1">
    <source>
        <dbReference type="EMBL" id="KAG2501785.1"/>
    </source>
</evidence>
<dbReference type="EMBL" id="JAEHOE010000001">
    <property type="protein sequence ID" value="KAG2501785.1"/>
    <property type="molecule type" value="Genomic_DNA"/>
</dbReference>
<organism evidence="1 2">
    <name type="scientific">Edaphochlamys debaryana</name>
    <dbReference type="NCBI Taxonomy" id="47281"/>
    <lineage>
        <taxon>Eukaryota</taxon>
        <taxon>Viridiplantae</taxon>
        <taxon>Chlorophyta</taxon>
        <taxon>core chlorophytes</taxon>
        <taxon>Chlorophyceae</taxon>
        <taxon>CS clade</taxon>
        <taxon>Chlamydomonadales</taxon>
        <taxon>Chlamydomonadales incertae sedis</taxon>
        <taxon>Edaphochlamys</taxon>
    </lineage>
</organism>
<accession>A0A835YNN5</accession>
<protein>
    <submittedName>
        <fullName evidence="1">Uncharacterized protein</fullName>
    </submittedName>
</protein>
<proteinExistence type="predicted"/>
<dbReference type="InterPro" id="IPR016024">
    <property type="entry name" value="ARM-type_fold"/>
</dbReference>
<comment type="caution">
    <text evidence="1">The sequence shown here is derived from an EMBL/GenBank/DDBJ whole genome shotgun (WGS) entry which is preliminary data.</text>
</comment>
<dbReference type="Gene3D" id="1.25.10.10">
    <property type="entry name" value="Leucine-rich Repeat Variant"/>
    <property type="match status" value="1"/>
</dbReference>
<sequence>MQFIEQSGETADRDLQANACAVLSGLMAVSDDIQERVLSAGVVSRARALLAEVASGEQRTLQLNALACLAEALRDREAQAEALVQEGGLEPVLSLCRPDLPARLQEAAADVVCALACAEASRGPLSEQGAVTKLAGLLATENHDVRVRALMGLGMLLPQRGPNQVALAGDAAAVGLLLGLMRQTEDLDCRSIARDLFAGLASNPECKDLIAAAMRA</sequence>
<gene>
    <name evidence="1" type="ORF">HYH03_000285</name>
</gene>
<dbReference type="Proteomes" id="UP000612055">
    <property type="component" value="Unassembled WGS sequence"/>
</dbReference>
<evidence type="ECO:0000313" key="2">
    <source>
        <dbReference type="Proteomes" id="UP000612055"/>
    </source>
</evidence>